<dbReference type="PANTHER" id="PTHR48475:SF2">
    <property type="entry name" value="RIBONUCLEASE H"/>
    <property type="match status" value="1"/>
</dbReference>
<dbReference type="PANTHER" id="PTHR48475">
    <property type="entry name" value="RIBONUCLEASE H"/>
    <property type="match status" value="1"/>
</dbReference>
<proteinExistence type="predicted"/>
<reference evidence="1 2" key="1">
    <citation type="journal article" date="2018" name="PLoS Genet.">
        <title>Population sequencing reveals clonal diversity and ancestral inbreeding in the grapevine cultivar Chardonnay.</title>
        <authorList>
            <person name="Roach M.J."/>
            <person name="Johnson D.L."/>
            <person name="Bohlmann J."/>
            <person name="van Vuuren H.J."/>
            <person name="Jones S.J."/>
            <person name="Pretorius I.S."/>
            <person name="Schmidt S.A."/>
            <person name="Borneman A.R."/>
        </authorList>
    </citation>
    <scope>NUCLEOTIDE SEQUENCE [LARGE SCALE GENOMIC DNA]</scope>
    <source>
        <strain evidence="2">cv. Chardonnay</strain>
        <tissue evidence="1">Leaf</tissue>
    </source>
</reference>
<protein>
    <recommendedName>
        <fullName evidence="3">Integrase zinc-binding domain-containing protein</fullName>
    </recommendedName>
</protein>
<evidence type="ECO:0008006" key="3">
    <source>
        <dbReference type="Google" id="ProtNLM"/>
    </source>
</evidence>
<accession>A0A438CDM1</accession>
<gene>
    <name evidence="1" type="ORF">CK203_110088</name>
</gene>
<sequence>MQADALAGVAATFPIKESMLLPIYIQANPSIAESHVCSIDNEDQNWTVDIKAYLRAGTLPKDPKHAHKIRVQSACFTLMGNDLYRRSFGGPYLRCLTQPKIQYVLSELHEGVCGNHSGGRTLAHRAHSQGYYWPTMK</sequence>
<evidence type="ECO:0000313" key="2">
    <source>
        <dbReference type="Proteomes" id="UP000288805"/>
    </source>
</evidence>
<dbReference type="Proteomes" id="UP000288805">
    <property type="component" value="Unassembled WGS sequence"/>
</dbReference>
<evidence type="ECO:0000313" key="1">
    <source>
        <dbReference type="EMBL" id="RVW21294.1"/>
    </source>
</evidence>
<dbReference type="AlphaFoldDB" id="A0A438CDM1"/>
<organism evidence="1 2">
    <name type="scientific">Vitis vinifera</name>
    <name type="common">Grape</name>
    <dbReference type="NCBI Taxonomy" id="29760"/>
    <lineage>
        <taxon>Eukaryota</taxon>
        <taxon>Viridiplantae</taxon>
        <taxon>Streptophyta</taxon>
        <taxon>Embryophyta</taxon>
        <taxon>Tracheophyta</taxon>
        <taxon>Spermatophyta</taxon>
        <taxon>Magnoliopsida</taxon>
        <taxon>eudicotyledons</taxon>
        <taxon>Gunneridae</taxon>
        <taxon>Pentapetalae</taxon>
        <taxon>rosids</taxon>
        <taxon>Vitales</taxon>
        <taxon>Vitaceae</taxon>
        <taxon>Viteae</taxon>
        <taxon>Vitis</taxon>
    </lineage>
</organism>
<comment type="caution">
    <text evidence="1">The sequence shown here is derived from an EMBL/GenBank/DDBJ whole genome shotgun (WGS) entry which is preliminary data.</text>
</comment>
<dbReference type="Gene3D" id="1.10.340.70">
    <property type="match status" value="1"/>
</dbReference>
<name>A0A438CDM1_VITVI</name>
<dbReference type="EMBL" id="QGNW01002301">
    <property type="protein sequence ID" value="RVW21294.1"/>
    <property type="molecule type" value="Genomic_DNA"/>
</dbReference>